<dbReference type="AlphaFoldDB" id="A0A0A9H4C8"/>
<protein>
    <submittedName>
        <fullName evidence="2">Uncharacterized protein</fullName>
    </submittedName>
</protein>
<name>A0A0A9H4C8_ARUDO</name>
<sequence>MLGLCGGASALTSSMAPTTSPTPSSTSISPLKGMPTSSIAYMDLLWSMPTRCSTPGHGGDAHVQAPAMTPPIPPNSSMITSIHSFTSTIPAPLVAVA</sequence>
<feature type="region of interest" description="Disordered" evidence="1">
    <location>
        <begin position="53"/>
        <end position="74"/>
    </location>
</feature>
<dbReference type="EMBL" id="GBRH01167267">
    <property type="protein sequence ID" value="JAE30629.1"/>
    <property type="molecule type" value="Transcribed_RNA"/>
</dbReference>
<reference evidence="2" key="2">
    <citation type="journal article" date="2015" name="Data Brief">
        <title>Shoot transcriptome of the giant reed, Arundo donax.</title>
        <authorList>
            <person name="Barrero R.A."/>
            <person name="Guerrero F.D."/>
            <person name="Moolhuijzen P."/>
            <person name="Goolsby J.A."/>
            <person name="Tidwell J."/>
            <person name="Bellgard S.E."/>
            <person name="Bellgard M.I."/>
        </authorList>
    </citation>
    <scope>NUCLEOTIDE SEQUENCE</scope>
    <source>
        <tissue evidence="2">Shoot tissue taken approximately 20 cm above the soil surface</tissue>
    </source>
</reference>
<organism evidence="2">
    <name type="scientific">Arundo donax</name>
    <name type="common">Giant reed</name>
    <name type="synonym">Donax arundinaceus</name>
    <dbReference type="NCBI Taxonomy" id="35708"/>
    <lineage>
        <taxon>Eukaryota</taxon>
        <taxon>Viridiplantae</taxon>
        <taxon>Streptophyta</taxon>
        <taxon>Embryophyta</taxon>
        <taxon>Tracheophyta</taxon>
        <taxon>Spermatophyta</taxon>
        <taxon>Magnoliopsida</taxon>
        <taxon>Liliopsida</taxon>
        <taxon>Poales</taxon>
        <taxon>Poaceae</taxon>
        <taxon>PACMAD clade</taxon>
        <taxon>Arundinoideae</taxon>
        <taxon>Arundineae</taxon>
        <taxon>Arundo</taxon>
    </lineage>
</organism>
<evidence type="ECO:0000313" key="2">
    <source>
        <dbReference type="EMBL" id="JAE30629.1"/>
    </source>
</evidence>
<reference evidence="2" key="1">
    <citation type="submission" date="2014-09" db="EMBL/GenBank/DDBJ databases">
        <authorList>
            <person name="Magalhaes I.L.F."/>
            <person name="Oliveira U."/>
            <person name="Santos F.R."/>
            <person name="Vidigal T.H.D.A."/>
            <person name="Brescovit A.D."/>
            <person name="Santos A.J."/>
        </authorList>
    </citation>
    <scope>NUCLEOTIDE SEQUENCE</scope>
    <source>
        <tissue evidence="2">Shoot tissue taken approximately 20 cm above the soil surface</tissue>
    </source>
</reference>
<accession>A0A0A9H4C8</accession>
<proteinExistence type="predicted"/>
<feature type="region of interest" description="Disordered" evidence="1">
    <location>
        <begin position="1"/>
        <end position="33"/>
    </location>
</feature>
<evidence type="ECO:0000256" key="1">
    <source>
        <dbReference type="SAM" id="MobiDB-lite"/>
    </source>
</evidence>
<feature type="compositionally biased region" description="Low complexity" evidence="1">
    <location>
        <begin position="8"/>
        <end position="30"/>
    </location>
</feature>